<dbReference type="InterPro" id="IPR017441">
    <property type="entry name" value="Protein_kinase_ATP_BS"/>
</dbReference>
<keyword evidence="3 6" id="KW-0547">Nucleotide-binding</keyword>
<dbReference type="InterPro" id="IPR050205">
    <property type="entry name" value="CDPK_Ser/Thr_kinases"/>
</dbReference>
<keyword evidence="1 7" id="KW-0723">Serine/threonine-protein kinase</keyword>
<evidence type="ECO:0000256" key="4">
    <source>
        <dbReference type="ARBA" id="ARBA00022777"/>
    </source>
</evidence>
<evidence type="ECO:0000256" key="5">
    <source>
        <dbReference type="ARBA" id="ARBA00022840"/>
    </source>
</evidence>
<keyword evidence="2" id="KW-0808">Transferase</keyword>
<reference evidence="10" key="1">
    <citation type="submission" date="2021-01" db="EMBL/GenBank/DDBJ databases">
        <authorList>
            <person name="Corre E."/>
            <person name="Pelletier E."/>
            <person name="Niang G."/>
            <person name="Scheremetjew M."/>
            <person name="Finn R."/>
            <person name="Kale V."/>
            <person name="Holt S."/>
            <person name="Cochrane G."/>
            <person name="Meng A."/>
            <person name="Brown T."/>
            <person name="Cohen L."/>
        </authorList>
    </citation>
    <scope>NUCLEOTIDE SEQUENCE</scope>
    <source>
        <strain evidence="10">CCMP219</strain>
    </source>
</reference>
<dbReference type="InterPro" id="IPR011009">
    <property type="entry name" value="Kinase-like_dom_sf"/>
</dbReference>
<evidence type="ECO:0000313" key="10">
    <source>
        <dbReference type="EMBL" id="CAD8293505.1"/>
    </source>
</evidence>
<dbReference type="PROSITE" id="PS00107">
    <property type="entry name" value="PROTEIN_KINASE_ATP"/>
    <property type="match status" value="1"/>
</dbReference>
<proteinExistence type="inferred from homology"/>
<dbReference type="GO" id="GO:0004674">
    <property type="term" value="F:protein serine/threonine kinase activity"/>
    <property type="evidence" value="ECO:0007669"/>
    <property type="project" value="UniProtKB-KW"/>
</dbReference>
<comment type="similarity">
    <text evidence="7">Belongs to the protein kinase superfamily.</text>
</comment>
<dbReference type="PROSITE" id="PS50011">
    <property type="entry name" value="PROTEIN_KINASE_DOM"/>
    <property type="match status" value="1"/>
</dbReference>
<dbReference type="InterPro" id="IPR008271">
    <property type="entry name" value="Ser/Thr_kinase_AS"/>
</dbReference>
<evidence type="ECO:0000259" key="9">
    <source>
        <dbReference type="PROSITE" id="PS50011"/>
    </source>
</evidence>
<name>A0A7R9VEY8_9CHLO</name>
<feature type="binding site" evidence="6">
    <location>
        <position position="117"/>
    </location>
    <ligand>
        <name>ATP</name>
        <dbReference type="ChEBI" id="CHEBI:30616"/>
    </ligand>
</feature>
<dbReference type="Gene3D" id="1.10.510.10">
    <property type="entry name" value="Transferase(Phosphotransferase) domain 1"/>
    <property type="match status" value="1"/>
</dbReference>
<dbReference type="SMART" id="SM00220">
    <property type="entry name" value="S_TKc"/>
    <property type="match status" value="1"/>
</dbReference>
<keyword evidence="5 6" id="KW-0067">ATP-binding</keyword>
<evidence type="ECO:0000256" key="3">
    <source>
        <dbReference type="ARBA" id="ARBA00022741"/>
    </source>
</evidence>
<dbReference type="PROSITE" id="PS00108">
    <property type="entry name" value="PROTEIN_KINASE_ST"/>
    <property type="match status" value="1"/>
</dbReference>
<feature type="domain" description="Protein kinase" evidence="9">
    <location>
        <begin position="88"/>
        <end position="372"/>
    </location>
</feature>
<evidence type="ECO:0000256" key="1">
    <source>
        <dbReference type="ARBA" id="ARBA00022527"/>
    </source>
</evidence>
<sequence>MGVLHNASGLTPRRATASLPSPGHSQYIRPCSCGVRTPKKHMATTVAAASGVKSTSIVDGVLDFMLMFVQPEPSPSELGWRTDFADVYSLKDKLGRGAFGEVRLAVHKSRCQEYAIKTMRKVRGMTSRESSLRKIKREARLMTLAGASCPGVVRLFDTFEEREVVHLVTEVCRGGDLRRHVEAHGPLGEAALGAVAAEVLKIVRDCHALGIMYADVKPANFCLMDADALPSAAAGSLGALSGKLKAVDFGCSQQFGAAAGRSERLSKRTGTLAFMAPEIFDQDFSAKADVWSVGVTLYWLFSGRLPYWGAGEAPEMTSVDGMAELARSADIDVSSGAWEGMSAEGRSFVKRCLCRDEARRLSVDEALAHPWIQRWAGGGATAAAAADMPATPNAPAVAQRAALAADLAAARIGAATVVLAAAGADAPLHSS</sequence>
<dbReference type="SUPFAM" id="SSF56112">
    <property type="entry name" value="Protein kinase-like (PK-like)"/>
    <property type="match status" value="1"/>
</dbReference>
<feature type="region of interest" description="Disordered" evidence="8">
    <location>
        <begin position="1"/>
        <end position="23"/>
    </location>
</feature>
<evidence type="ECO:0000256" key="7">
    <source>
        <dbReference type="RuleBase" id="RU000304"/>
    </source>
</evidence>
<dbReference type="EMBL" id="HBEC01026168">
    <property type="protein sequence ID" value="CAD8293505.1"/>
    <property type="molecule type" value="Transcribed_RNA"/>
</dbReference>
<accession>A0A7R9VEY8</accession>
<gene>
    <name evidence="10" type="ORF">CEUR00632_LOCUS12052</name>
</gene>
<dbReference type="Pfam" id="PF00069">
    <property type="entry name" value="Pkinase"/>
    <property type="match status" value="1"/>
</dbReference>
<evidence type="ECO:0000256" key="6">
    <source>
        <dbReference type="PROSITE-ProRule" id="PRU10141"/>
    </source>
</evidence>
<dbReference type="PANTHER" id="PTHR24349">
    <property type="entry name" value="SERINE/THREONINE-PROTEIN KINASE"/>
    <property type="match status" value="1"/>
</dbReference>
<dbReference type="AlphaFoldDB" id="A0A7R9VEY8"/>
<dbReference type="GO" id="GO:0005524">
    <property type="term" value="F:ATP binding"/>
    <property type="evidence" value="ECO:0007669"/>
    <property type="project" value="UniProtKB-UniRule"/>
</dbReference>
<evidence type="ECO:0000256" key="2">
    <source>
        <dbReference type="ARBA" id="ARBA00022679"/>
    </source>
</evidence>
<protein>
    <recommendedName>
        <fullName evidence="9">Protein kinase domain-containing protein</fullName>
    </recommendedName>
</protein>
<keyword evidence="4" id="KW-0418">Kinase</keyword>
<evidence type="ECO:0000256" key="8">
    <source>
        <dbReference type="SAM" id="MobiDB-lite"/>
    </source>
</evidence>
<organism evidence="10">
    <name type="scientific">Chlamydomonas euryale</name>
    <dbReference type="NCBI Taxonomy" id="1486919"/>
    <lineage>
        <taxon>Eukaryota</taxon>
        <taxon>Viridiplantae</taxon>
        <taxon>Chlorophyta</taxon>
        <taxon>core chlorophytes</taxon>
        <taxon>Chlorophyceae</taxon>
        <taxon>CS clade</taxon>
        <taxon>Chlamydomonadales</taxon>
        <taxon>Chlamydomonadaceae</taxon>
        <taxon>Chlamydomonas</taxon>
    </lineage>
</organism>
<dbReference type="InterPro" id="IPR000719">
    <property type="entry name" value="Prot_kinase_dom"/>
</dbReference>